<evidence type="ECO:0000259" key="2">
    <source>
        <dbReference type="Pfam" id="PF02517"/>
    </source>
</evidence>
<feature type="transmembrane region" description="Helical" evidence="1">
    <location>
        <begin position="156"/>
        <end position="177"/>
    </location>
</feature>
<keyword evidence="3" id="KW-0378">Hydrolase</keyword>
<feature type="domain" description="CAAX prenyl protease 2/Lysostaphin resistance protein A-like" evidence="2">
    <location>
        <begin position="164"/>
        <end position="249"/>
    </location>
</feature>
<comment type="caution">
    <text evidence="3">The sequence shown here is derived from an EMBL/GenBank/DDBJ whole genome shotgun (WGS) entry which is preliminary data.</text>
</comment>
<dbReference type="GO" id="GO:0008237">
    <property type="term" value="F:metallopeptidase activity"/>
    <property type="evidence" value="ECO:0007669"/>
    <property type="project" value="UniProtKB-KW"/>
</dbReference>
<dbReference type="PANTHER" id="PTHR36435:SF6">
    <property type="entry name" value="ABORTIVE INFECTION PROTEIN"/>
    <property type="match status" value="1"/>
</dbReference>
<reference evidence="3 4" key="1">
    <citation type="submission" date="2020-08" db="EMBL/GenBank/DDBJ databases">
        <title>A Genomic Blueprint of the Chicken Gut Microbiome.</title>
        <authorList>
            <person name="Gilroy R."/>
            <person name="Ravi A."/>
            <person name="Getino M."/>
            <person name="Pursley I."/>
            <person name="Horton D.L."/>
            <person name="Alikhan N.-F."/>
            <person name="Baker D."/>
            <person name="Gharbi K."/>
            <person name="Hall N."/>
            <person name="Watson M."/>
            <person name="Adriaenssens E.M."/>
            <person name="Foster-Nyarko E."/>
            <person name="Jarju S."/>
            <person name="Secka A."/>
            <person name="Antonio M."/>
            <person name="Oren A."/>
            <person name="Chaudhuri R."/>
            <person name="La Ragione R.M."/>
            <person name="Hildebrand F."/>
            <person name="Pallen M.J."/>
        </authorList>
    </citation>
    <scope>NUCLEOTIDE SEQUENCE [LARGE SCALE GENOMIC DNA]</scope>
    <source>
        <strain evidence="3 4">Sa1BUA13</strain>
    </source>
</reference>
<dbReference type="PANTHER" id="PTHR36435">
    <property type="entry name" value="SLR1288 PROTEIN"/>
    <property type="match status" value="1"/>
</dbReference>
<evidence type="ECO:0000313" key="3">
    <source>
        <dbReference type="EMBL" id="MBD8016276.1"/>
    </source>
</evidence>
<dbReference type="RefSeq" id="WP_191716439.1">
    <property type="nucleotide sequence ID" value="NZ_JACSPU010000005.1"/>
</dbReference>
<dbReference type="Proteomes" id="UP000658980">
    <property type="component" value="Unassembled WGS sequence"/>
</dbReference>
<dbReference type="Pfam" id="PF02517">
    <property type="entry name" value="Rce1-like"/>
    <property type="match status" value="1"/>
</dbReference>
<evidence type="ECO:0000313" key="4">
    <source>
        <dbReference type="Proteomes" id="UP000658980"/>
    </source>
</evidence>
<accession>A0ABR8WGU5</accession>
<protein>
    <submittedName>
        <fullName evidence="3">CPBP family intramembrane metalloprotease</fullName>
    </submittedName>
</protein>
<keyword evidence="1" id="KW-1133">Transmembrane helix</keyword>
<feature type="transmembrane region" description="Helical" evidence="1">
    <location>
        <begin position="115"/>
        <end position="136"/>
    </location>
</feature>
<feature type="transmembrane region" description="Helical" evidence="1">
    <location>
        <begin position="198"/>
        <end position="231"/>
    </location>
</feature>
<proteinExistence type="predicted"/>
<evidence type="ECO:0000256" key="1">
    <source>
        <dbReference type="SAM" id="Phobius"/>
    </source>
</evidence>
<keyword evidence="3" id="KW-0645">Protease</keyword>
<gene>
    <name evidence="3" type="ORF">H9630_15715</name>
</gene>
<keyword evidence="4" id="KW-1185">Reference proteome</keyword>
<keyword evidence="1" id="KW-0472">Membrane</keyword>
<feature type="transmembrane region" description="Helical" evidence="1">
    <location>
        <begin position="40"/>
        <end position="61"/>
    </location>
</feature>
<name>A0ABR8WGU5_9BACL</name>
<keyword evidence="3" id="KW-0482">Metalloprotease</keyword>
<sequence>MPTKRKTFIDSFLKNGSSSRPKTKKNSSYRPKAQGTKTPLYVLLIFIAAQLSPILFISPTLNYFLDQGMDREAAGAATSGWLIFLTMGIGFILTLLIIFRDKRFFDIWKGTKSTVLMSVVWGFLGFLLLLIGQSVAALIEMKVLGIDPGSENTASLVYIAEAVPLAIVSIVLFGPILEELVFRRVLFGSLNQTTNFFFATAISALVFALIHFDFTHLLLYFTTGLILAFLYQKTKRIITPIIAHMCLNGYVMLIQLNMDKILEFQEQMEKLQTTGFSSFFQ</sequence>
<organism evidence="3 4">
    <name type="scientific">Planococcus wigleyi</name>
    <dbReference type="NCBI Taxonomy" id="2762216"/>
    <lineage>
        <taxon>Bacteria</taxon>
        <taxon>Bacillati</taxon>
        <taxon>Bacillota</taxon>
        <taxon>Bacilli</taxon>
        <taxon>Bacillales</taxon>
        <taxon>Caryophanaceae</taxon>
        <taxon>Planococcus</taxon>
    </lineage>
</organism>
<dbReference type="EMBL" id="JACSPU010000005">
    <property type="protein sequence ID" value="MBD8016276.1"/>
    <property type="molecule type" value="Genomic_DNA"/>
</dbReference>
<keyword evidence="1" id="KW-0812">Transmembrane</keyword>
<dbReference type="InterPro" id="IPR003675">
    <property type="entry name" value="Rce1/LyrA-like_dom"/>
</dbReference>
<dbReference type="InterPro" id="IPR052710">
    <property type="entry name" value="CAAX_protease"/>
</dbReference>
<feature type="transmembrane region" description="Helical" evidence="1">
    <location>
        <begin position="81"/>
        <end position="99"/>
    </location>
</feature>